<dbReference type="SUPFAM" id="SSF51316">
    <property type="entry name" value="Mss4-like"/>
    <property type="match status" value="1"/>
</dbReference>
<dbReference type="Gene3D" id="3.90.1590.10">
    <property type="entry name" value="glutathione-dependent formaldehyde- activating enzyme (gfa)"/>
    <property type="match status" value="1"/>
</dbReference>
<feature type="compositionally biased region" description="Basic and acidic residues" evidence="5">
    <location>
        <begin position="36"/>
        <end position="46"/>
    </location>
</feature>
<feature type="compositionally biased region" description="Low complexity" evidence="5">
    <location>
        <begin position="18"/>
        <end position="31"/>
    </location>
</feature>
<evidence type="ECO:0000256" key="5">
    <source>
        <dbReference type="SAM" id="MobiDB-lite"/>
    </source>
</evidence>
<dbReference type="EMBL" id="CADCUU010000458">
    <property type="protein sequence ID" value="CAA9433569.1"/>
    <property type="molecule type" value="Genomic_DNA"/>
</dbReference>
<comment type="similarity">
    <text evidence="1">Belongs to the Gfa family.</text>
</comment>
<accession>A0A6J4Q3B9</accession>
<evidence type="ECO:0000259" key="6">
    <source>
        <dbReference type="PROSITE" id="PS51891"/>
    </source>
</evidence>
<name>A0A6J4Q3B9_9RHOB</name>
<gene>
    <name evidence="7" type="ORF">AVDCRST_MAG15-3030</name>
</gene>
<evidence type="ECO:0000256" key="3">
    <source>
        <dbReference type="ARBA" id="ARBA00022833"/>
    </source>
</evidence>
<dbReference type="AlphaFoldDB" id="A0A6J4Q3B9"/>
<evidence type="ECO:0000256" key="4">
    <source>
        <dbReference type="ARBA" id="ARBA00023239"/>
    </source>
</evidence>
<dbReference type="PANTHER" id="PTHR33337:SF40">
    <property type="entry name" value="CENP-V_GFA DOMAIN-CONTAINING PROTEIN-RELATED"/>
    <property type="match status" value="1"/>
</dbReference>
<dbReference type="GO" id="GO:0046872">
    <property type="term" value="F:metal ion binding"/>
    <property type="evidence" value="ECO:0007669"/>
    <property type="project" value="UniProtKB-KW"/>
</dbReference>
<dbReference type="InterPro" id="IPR011057">
    <property type="entry name" value="Mss4-like_sf"/>
</dbReference>
<dbReference type="Pfam" id="PF04828">
    <property type="entry name" value="GFA"/>
    <property type="match status" value="1"/>
</dbReference>
<organism evidence="7">
    <name type="scientific">uncultured Rubellimicrobium sp</name>
    <dbReference type="NCBI Taxonomy" id="543078"/>
    <lineage>
        <taxon>Bacteria</taxon>
        <taxon>Pseudomonadati</taxon>
        <taxon>Pseudomonadota</taxon>
        <taxon>Alphaproteobacteria</taxon>
        <taxon>Rhodobacterales</taxon>
        <taxon>Roseobacteraceae</taxon>
        <taxon>Rubellimicrobium</taxon>
        <taxon>environmental samples</taxon>
    </lineage>
</organism>
<sequence>MDETRTNRGAWRRSPILPRAMAAPRAPTMSAGPAWAEDRPEERRVPEQMAASGGSDYAPGFDLSPGDDVVEVAGAKVRMGGCLCGAVRYEVHGEPMMVGLCHCEDCRKATGGNALYYADWPVSAVRMEGALATYSGRSFCPDCGSRVAHFSAHHTEVMLGTLDDPPTDLVPRREIWTVRREPWALPIPGAEQFDRDPV</sequence>
<keyword evidence="2" id="KW-0479">Metal-binding</keyword>
<feature type="region of interest" description="Disordered" evidence="5">
    <location>
        <begin position="1"/>
        <end position="62"/>
    </location>
</feature>
<proteinExistence type="inferred from homology"/>
<reference evidence="7" key="1">
    <citation type="submission" date="2020-02" db="EMBL/GenBank/DDBJ databases">
        <authorList>
            <person name="Meier V. D."/>
        </authorList>
    </citation>
    <scope>NUCLEOTIDE SEQUENCE</scope>
    <source>
        <strain evidence="7">AVDCRST_MAG15</strain>
    </source>
</reference>
<dbReference type="PANTHER" id="PTHR33337">
    <property type="entry name" value="GFA DOMAIN-CONTAINING PROTEIN"/>
    <property type="match status" value="1"/>
</dbReference>
<evidence type="ECO:0000256" key="1">
    <source>
        <dbReference type="ARBA" id="ARBA00005495"/>
    </source>
</evidence>
<feature type="domain" description="CENP-V/GFA" evidence="6">
    <location>
        <begin position="78"/>
        <end position="184"/>
    </location>
</feature>
<keyword evidence="3" id="KW-0862">Zinc</keyword>
<dbReference type="InterPro" id="IPR006913">
    <property type="entry name" value="CENP-V/GFA"/>
</dbReference>
<keyword evidence="4" id="KW-0456">Lyase</keyword>
<dbReference type="GO" id="GO:0016846">
    <property type="term" value="F:carbon-sulfur lyase activity"/>
    <property type="evidence" value="ECO:0007669"/>
    <property type="project" value="InterPro"/>
</dbReference>
<evidence type="ECO:0000313" key="7">
    <source>
        <dbReference type="EMBL" id="CAA9433569.1"/>
    </source>
</evidence>
<dbReference type="PROSITE" id="PS51891">
    <property type="entry name" value="CENP_V_GFA"/>
    <property type="match status" value="1"/>
</dbReference>
<evidence type="ECO:0000256" key="2">
    <source>
        <dbReference type="ARBA" id="ARBA00022723"/>
    </source>
</evidence>
<protein>
    <recommendedName>
        <fullName evidence="6">CENP-V/GFA domain-containing protein</fullName>
    </recommendedName>
</protein>